<evidence type="ECO:0000256" key="15">
    <source>
        <dbReference type="ARBA" id="ARBA00023254"/>
    </source>
</evidence>
<evidence type="ECO:0000256" key="16">
    <source>
        <dbReference type="ARBA" id="ARBA00038291"/>
    </source>
</evidence>
<keyword evidence="5" id="KW-0963">Cytoplasm</keyword>
<keyword evidence="9" id="KW-0221">Differentiation</keyword>
<keyword evidence="11" id="KW-0460">Magnesium</keyword>
<accession>A0A9W7WFJ2</accession>
<dbReference type="SMART" id="SM00950">
    <property type="entry name" value="Piwi"/>
    <property type="match status" value="1"/>
</dbReference>
<evidence type="ECO:0000313" key="22">
    <source>
        <dbReference type="Proteomes" id="UP001059041"/>
    </source>
</evidence>
<dbReference type="CDD" id="cd04658">
    <property type="entry name" value="Piwi_piwi-like_Euk"/>
    <property type="match status" value="1"/>
</dbReference>
<dbReference type="Pfam" id="PF02170">
    <property type="entry name" value="PAZ"/>
    <property type="match status" value="1"/>
</dbReference>
<dbReference type="InterPro" id="IPR003100">
    <property type="entry name" value="PAZ_dom"/>
</dbReference>
<dbReference type="PROSITE" id="PS50821">
    <property type="entry name" value="PAZ"/>
    <property type="match status" value="1"/>
</dbReference>
<evidence type="ECO:0000256" key="9">
    <source>
        <dbReference type="ARBA" id="ARBA00022782"/>
    </source>
</evidence>
<evidence type="ECO:0000256" key="17">
    <source>
        <dbReference type="ARBA" id="ARBA00067899"/>
    </source>
</evidence>
<dbReference type="GO" id="GO:0031047">
    <property type="term" value="P:regulatory ncRNA-mediated gene silencing"/>
    <property type="evidence" value="ECO:0007669"/>
    <property type="project" value="UniProtKB-KW"/>
</dbReference>
<evidence type="ECO:0000256" key="3">
    <source>
        <dbReference type="ARBA" id="ARBA00022473"/>
    </source>
</evidence>
<protein>
    <recommendedName>
        <fullName evidence="17">Piwi-like protein 1</fullName>
    </recommendedName>
</protein>
<evidence type="ECO:0000256" key="14">
    <source>
        <dbReference type="ARBA" id="ARBA00023158"/>
    </source>
</evidence>
<evidence type="ECO:0000256" key="6">
    <source>
        <dbReference type="ARBA" id="ARBA00022722"/>
    </source>
</evidence>
<dbReference type="GO" id="GO:0046872">
    <property type="term" value="F:metal ion binding"/>
    <property type="evidence" value="ECO:0007669"/>
    <property type="project" value="UniProtKB-KW"/>
</dbReference>
<dbReference type="EMBL" id="JAFHDT010000017">
    <property type="protein sequence ID" value="KAI7797911.1"/>
    <property type="molecule type" value="Genomic_DNA"/>
</dbReference>
<reference evidence="21" key="1">
    <citation type="submission" date="2021-02" db="EMBL/GenBank/DDBJ databases">
        <title>Comparative genomics reveals that relaxation of natural selection precedes convergent phenotypic evolution of cavefish.</title>
        <authorList>
            <person name="Peng Z."/>
        </authorList>
    </citation>
    <scope>NUCLEOTIDE SEQUENCE</scope>
    <source>
        <tissue evidence="21">Muscle</tissue>
    </source>
</reference>
<proteinExistence type="inferred from homology"/>
<dbReference type="GO" id="GO:0006417">
    <property type="term" value="P:regulation of translation"/>
    <property type="evidence" value="ECO:0007669"/>
    <property type="project" value="UniProtKB-KW"/>
</dbReference>
<feature type="domain" description="PAZ" evidence="19">
    <location>
        <begin position="274"/>
        <end position="386"/>
    </location>
</feature>
<dbReference type="GO" id="GO:0051321">
    <property type="term" value="P:meiotic cell cycle"/>
    <property type="evidence" value="ECO:0007669"/>
    <property type="project" value="UniProtKB-KW"/>
</dbReference>
<dbReference type="SUPFAM" id="SSF53098">
    <property type="entry name" value="Ribonuclease H-like"/>
    <property type="match status" value="1"/>
</dbReference>
<organism evidence="21 22">
    <name type="scientific">Triplophysa rosa</name>
    <name type="common">Cave loach</name>
    <dbReference type="NCBI Taxonomy" id="992332"/>
    <lineage>
        <taxon>Eukaryota</taxon>
        <taxon>Metazoa</taxon>
        <taxon>Chordata</taxon>
        <taxon>Craniata</taxon>
        <taxon>Vertebrata</taxon>
        <taxon>Euteleostomi</taxon>
        <taxon>Actinopterygii</taxon>
        <taxon>Neopterygii</taxon>
        <taxon>Teleostei</taxon>
        <taxon>Ostariophysi</taxon>
        <taxon>Cypriniformes</taxon>
        <taxon>Nemacheilidae</taxon>
        <taxon>Triplophysa</taxon>
    </lineage>
</organism>
<feature type="compositionally biased region" description="Basic residues" evidence="18">
    <location>
        <begin position="1"/>
        <end position="12"/>
    </location>
</feature>
<dbReference type="FunFam" id="3.40.50.2300:FF:000131">
    <property type="entry name" value="Piwi-like RNA-mediated gene silencing 1"/>
    <property type="match status" value="1"/>
</dbReference>
<dbReference type="FunFam" id="3.30.420.10:FF:000014">
    <property type="entry name" value="Piwi-like RNA-mediated gene silencing 1"/>
    <property type="match status" value="1"/>
</dbReference>
<evidence type="ECO:0000256" key="13">
    <source>
        <dbReference type="ARBA" id="ARBA00022884"/>
    </source>
</evidence>
<evidence type="ECO:0000256" key="11">
    <source>
        <dbReference type="ARBA" id="ARBA00022842"/>
    </source>
</evidence>
<gene>
    <name evidence="21" type="ORF">IRJ41_021169</name>
</gene>
<dbReference type="GO" id="GO:0004519">
    <property type="term" value="F:endonuclease activity"/>
    <property type="evidence" value="ECO:0007669"/>
    <property type="project" value="UniProtKB-KW"/>
</dbReference>
<dbReference type="Gene3D" id="2.170.260.10">
    <property type="entry name" value="paz domain"/>
    <property type="match status" value="1"/>
</dbReference>
<evidence type="ECO:0000256" key="12">
    <source>
        <dbReference type="ARBA" id="ARBA00022845"/>
    </source>
</evidence>
<dbReference type="CDD" id="cd02845">
    <property type="entry name" value="PAZ_piwi_like"/>
    <property type="match status" value="1"/>
</dbReference>
<dbReference type="Proteomes" id="UP001059041">
    <property type="component" value="Linkage Group LG17"/>
</dbReference>
<dbReference type="InterPro" id="IPR036085">
    <property type="entry name" value="PAZ_dom_sf"/>
</dbReference>
<dbReference type="SUPFAM" id="SSF101690">
    <property type="entry name" value="PAZ domain"/>
    <property type="match status" value="1"/>
</dbReference>
<sequence>MTGRARARSRGRGRGEEAPVPGAQPPPQEAAKPIVTSCEGELVGRGRQRTAPGAISAEAMVQISAGFQQIKIGERGGRRRDFHDAGIHTRQLMEHVKDSKTGVSGTAIELRANFMRLVSRPMWALYQYHVDFKPAMESRRLRTALLYQHEETLGKAHTFDGAILFLPNKLHNTETILCSETKHGEKVEITLTLTNELPPSSPVCLQVYNVLFRRMLRILNMQQIGRHYYNPDDPFNIPQHRLTIWPGFMTTILQYESSVMLCTDVSHKVLRSETVLDFMYSLRQQCGDQRFPEACTKELVGLIVLTKYNNKTYRIDDIAWDQNPNNTFKRGDADISFRNYFKTQYGLDITDGNQVLLVSRVKRLGPSGRPPPGPALLIPEFCYLTGLTDKMRSDFNIMKDLATHTRLSPEQRESRIKRLISNIDRNSDVQDQLSTWGLNFENKLLSMNGRVLPSERIIQGGRVFEYSPWTADWTKEMRGLPLITCMPLDNWMMFFTRRNADVAHSLLQTLSKVAGPMGIRMQRAIMIEYEDRQESLLRALQQNVTHDTQMVVVILPTNRKDKYDCVKKYLCVECPTPSQCVVSRTISKPQALMTVATKIALQMNCKMGGELWSVEIPLKQLMIVGIDCYHDTAAGKRSIGALVASLNQGMSRWFSRCVLQSRGQEIIDALKAALQDALKAYLKYNNSLPSRIIVYRDGVGDGMLQSVVDYEVPQIMQSIKTMGANYDPKLTVVVVKKRISARFFARIDGKITNPPPGTVIDTEVTRPEWYDFFIISQAVRFGCVAPTHYNVVFDNSGLKPDHMQRLTYKLCHMYYNWQGIVRVPAPCQYAHKLAFLVGQSIHKEPNSNLDDFLYYL</sequence>
<comment type="subcellular location">
    <subcellularLocation>
        <location evidence="2">Cytoplasm</location>
    </subcellularLocation>
</comment>
<name>A0A9W7WFJ2_TRIRA</name>
<evidence type="ECO:0000256" key="4">
    <source>
        <dbReference type="ARBA" id="ARBA00022481"/>
    </source>
</evidence>
<dbReference type="GO" id="GO:0016787">
    <property type="term" value="F:hydrolase activity"/>
    <property type="evidence" value="ECO:0007669"/>
    <property type="project" value="UniProtKB-KW"/>
</dbReference>
<comment type="caution">
    <text evidence="21">The sequence shown here is derived from an EMBL/GenBank/DDBJ whole genome shotgun (WGS) entry which is preliminary data.</text>
</comment>
<feature type="region of interest" description="Disordered" evidence="18">
    <location>
        <begin position="1"/>
        <end position="32"/>
    </location>
</feature>
<keyword evidence="6" id="KW-0540">Nuclease</keyword>
<evidence type="ECO:0000256" key="2">
    <source>
        <dbReference type="ARBA" id="ARBA00004496"/>
    </source>
</evidence>
<evidence type="ECO:0000256" key="5">
    <source>
        <dbReference type="ARBA" id="ARBA00022490"/>
    </source>
</evidence>
<keyword evidence="15" id="KW-0469">Meiosis</keyword>
<comment type="similarity">
    <text evidence="16">Belongs to the argonaute family. Piwi subfamily.</text>
</comment>
<keyword evidence="8" id="KW-0255">Endonuclease</keyword>
<dbReference type="InterPro" id="IPR031320">
    <property type="entry name" value="GAGE"/>
</dbReference>
<keyword evidence="10" id="KW-0378">Hydrolase</keyword>
<keyword evidence="22" id="KW-1185">Reference proteome</keyword>
<dbReference type="Pfam" id="PF02171">
    <property type="entry name" value="Piwi"/>
    <property type="match status" value="1"/>
</dbReference>
<keyword evidence="13" id="KW-0694">RNA-binding</keyword>
<evidence type="ECO:0000259" key="20">
    <source>
        <dbReference type="PROSITE" id="PS50822"/>
    </source>
</evidence>
<dbReference type="GO" id="GO:0043186">
    <property type="term" value="C:P granule"/>
    <property type="evidence" value="ECO:0007669"/>
    <property type="project" value="UniProtKB-ARBA"/>
</dbReference>
<dbReference type="Pfam" id="PF05831">
    <property type="entry name" value="GAGE"/>
    <property type="match status" value="1"/>
</dbReference>
<keyword evidence="12" id="KW-0810">Translation regulation</keyword>
<evidence type="ECO:0000256" key="18">
    <source>
        <dbReference type="SAM" id="MobiDB-lite"/>
    </source>
</evidence>
<evidence type="ECO:0000256" key="10">
    <source>
        <dbReference type="ARBA" id="ARBA00022801"/>
    </source>
</evidence>
<keyword evidence="3" id="KW-0217">Developmental protein</keyword>
<dbReference type="GO" id="GO:0007281">
    <property type="term" value="P:germ cell development"/>
    <property type="evidence" value="ECO:0007669"/>
    <property type="project" value="UniProtKB-ARBA"/>
</dbReference>
<dbReference type="Gene3D" id="3.30.420.10">
    <property type="entry name" value="Ribonuclease H-like superfamily/Ribonuclease H"/>
    <property type="match status" value="1"/>
</dbReference>
<evidence type="ECO:0000259" key="19">
    <source>
        <dbReference type="PROSITE" id="PS50821"/>
    </source>
</evidence>
<dbReference type="SMART" id="SM00949">
    <property type="entry name" value="PAZ"/>
    <property type="match status" value="1"/>
</dbReference>
<dbReference type="AlphaFoldDB" id="A0A9W7WFJ2"/>
<evidence type="ECO:0000256" key="1">
    <source>
        <dbReference type="ARBA" id="ARBA00001946"/>
    </source>
</evidence>
<evidence type="ECO:0000313" key="21">
    <source>
        <dbReference type="EMBL" id="KAI7797911.1"/>
    </source>
</evidence>
<evidence type="ECO:0000256" key="7">
    <source>
        <dbReference type="ARBA" id="ARBA00022723"/>
    </source>
</evidence>
<keyword evidence="14" id="KW-0943">RNA-mediated gene silencing</keyword>
<dbReference type="FunFam" id="2.170.260.10:FF:000003">
    <property type="entry name" value="Piwi-like RNA-mediated gene silencing 2"/>
    <property type="match status" value="1"/>
</dbReference>
<dbReference type="Gene3D" id="3.40.50.2300">
    <property type="match status" value="1"/>
</dbReference>
<dbReference type="InterPro" id="IPR003165">
    <property type="entry name" value="Piwi"/>
</dbReference>
<dbReference type="PROSITE" id="PS50822">
    <property type="entry name" value="PIWI"/>
    <property type="match status" value="1"/>
</dbReference>
<dbReference type="GO" id="GO:0034584">
    <property type="term" value="F:piRNA binding"/>
    <property type="evidence" value="ECO:0007669"/>
    <property type="project" value="UniProtKB-ARBA"/>
</dbReference>
<dbReference type="PANTHER" id="PTHR22891">
    <property type="entry name" value="EUKARYOTIC TRANSLATION INITIATION FACTOR 2C"/>
    <property type="match status" value="1"/>
</dbReference>
<evidence type="ECO:0000256" key="8">
    <source>
        <dbReference type="ARBA" id="ARBA00022759"/>
    </source>
</evidence>
<keyword evidence="4" id="KW-0488">Methylation</keyword>
<comment type="cofactor">
    <cofactor evidence="1">
        <name>Mg(2+)</name>
        <dbReference type="ChEBI" id="CHEBI:18420"/>
    </cofactor>
</comment>
<dbReference type="OrthoDB" id="445936at2759"/>
<dbReference type="InterPro" id="IPR012337">
    <property type="entry name" value="RNaseH-like_sf"/>
</dbReference>
<feature type="domain" description="Piwi" evidence="20">
    <location>
        <begin position="550"/>
        <end position="842"/>
    </location>
</feature>
<keyword evidence="7" id="KW-0479">Metal-binding</keyword>
<dbReference type="InterPro" id="IPR036397">
    <property type="entry name" value="RNaseH_sf"/>
</dbReference>
<dbReference type="Pfam" id="PF23278">
    <property type="entry name" value="Piwi_N"/>
    <property type="match status" value="1"/>
</dbReference>